<keyword evidence="5 6" id="KW-0472">Membrane</keyword>
<dbReference type="EMBL" id="MHFR01000047">
    <property type="protein sequence ID" value="OGW96873.1"/>
    <property type="molecule type" value="Genomic_DNA"/>
</dbReference>
<evidence type="ECO:0008006" key="9">
    <source>
        <dbReference type="Google" id="ProtNLM"/>
    </source>
</evidence>
<dbReference type="NCBIfam" id="TIGR02532">
    <property type="entry name" value="IV_pilin_GFxxxE"/>
    <property type="match status" value="1"/>
</dbReference>
<evidence type="ECO:0000256" key="5">
    <source>
        <dbReference type="ARBA" id="ARBA00023136"/>
    </source>
</evidence>
<dbReference type="GO" id="GO:0016020">
    <property type="term" value="C:membrane"/>
    <property type="evidence" value="ECO:0007669"/>
    <property type="project" value="UniProtKB-SubCell"/>
</dbReference>
<comment type="subcellular location">
    <subcellularLocation>
        <location evidence="1">Membrane</location>
        <topology evidence="1">Single-pass membrane protein</topology>
    </subcellularLocation>
</comment>
<dbReference type="InterPro" id="IPR045584">
    <property type="entry name" value="Pilin-like"/>
</dbReference>
<dbReference type="Pfam" id="PF07963">
    <property type="entry name" value="N_methyl"/>
    <property type="match status" value="1"/>
</dbReference>
<keyword evidence="4 6" id="KW-1133">Transmembrane helix</keyword>
<dbReference type="AlphaFoldDB" id="A0A1G1KVB3"/>
<sequence>MIDKKRFNEKGFTLVEILIVIVVIGSLASLALPRLMSQTDRFRLVEAINIMTAIRKAALQYYDVQGTFPSVGPQTCNGTGEDAEFQALGVDLSATCDGENIKDWSITLCGVNVLSCDPIGNCEIGLGDVLASDVNDRDSAGITLKLNGTWCGSGKYGPGGIYDISQYNS</sequence>
<reference evidence="7 8" key="1">
    <citation type="journal article" date="2016" name="Nat. Commun.">
        <title>Thousands of microbial genomes shed light on interconnected biogeochemical processes in an aquifer system.</title>
        <authorList>
            <person name="Anantharaman K."/>
            <person name="Brown C.T."/>
            <person name="Hug L.A."/>
            <person name="Sharon I."/>
            <person name="Castelle C.J."/>
            <person name="Probst A.J."/>
            <person name="Thomas B.C."/>
            <person name="Singh A."/>
            <person name="Wilkins M.J."/>
            <person name="Karaoz U."/>
            <person name="Brodie E.L."/>
            <person name="Williams K.H."/>
            <person name="Hubbard S.S."/>
            <person name="Banfield J.F."/>
        </authorList>
    </citation>
    <scope>NUCLEOTIDE SEQUENCE [LARGE SCALE GENOMIC DNA]</scope>
</reference>
<protein>
    <recommendedName>
        <fullName evidence="9">Type II secretion system protein GspG C-terminal domain-containing protein</fullName>
    </recommendedName>
</protein>
<gene>
    <name evidence="7" type="ORF">A3G33_00375</name>
</gene>
<keyword evidence="2" id="KW-0488">Methylation</keyword>
<dbReference type="SUPFAM" id="SSF54523">
    <property type="entry name" value="Pili subunits"/>
    <property type="match status" value="1"/>
</dbReference>
<dbReference type="PROSITE" id="PS00409">
    <property type="entry name" value="PROKAR_NTER_METHYL"/>
    <property type="match status" value="1"/>
</dbReference>
<evidence type="ECO:0000313" key="7">
    <source>
        <dbReference type="EMBL" id="OGW96873.1"/>
    </source>
</evidence>
<dbReference type="PANTHER" id="PTHR30093">
    <property type="entry name" value="GENERAL SECRETION PATHWAY PROTEIN G"/>
    <property type="match status" value="1"/>
</dbReference>
<feature type="transmembrane region" description="Helical" evidence="6">
    <location>
        <begin position="12"/>
        <end position="32"/>
    </location>
</feature>
<name>A0A1G1KVB3_9BACT</name>
<evidence type="ECO:0000256" key="4">
    <source>
        <dbReference type="ARBA" id="ARBA00022989"/>
    </source>
</evidence>
<organism evidence="7 8">
    <name type="scientific">Candidatus Danuiimicrobium aquiferis</name>
    <dbReference type="NCBI Taxonomy" id="1801832"/>
    <lineage>
        <taxon>Bacteria</taxon>
        <taxon>Pseudomonadati</taxon>
        <taxon>Candidatus Omnitrophota</taxon>
        <taxon>Candidatus Danuiimicrobium</taxon>
    </lineage>
</organism>
<dbReference type="PANTHER" id="PTHR30093:SF44">
    <property type="entry name" value="TYPE II SECRETION SYSTEM CORE PROTEIN G"/>
    <property type="match status" value="1"/>
</dbReference>
<evidence type="ECO:0000256" key="1">
    <source>
        <dbReference type="ARBA" id="ARBA00004167"/>
    </source>
</evidence>
<comment type="caution">
    <text evidence="7">The sequence shown here is derived from an EMBL/GenBank/DDBJ whole genome shotgun (WGS) entry which is preliminary data.</text>
</comment>
<dbReference type="Proteomes" id="UP000178187">
    <property type="component" value="Unassembled WGS sequence"/>
</dbReference>
<keyword evidence="3 6" id="KW-0812">Transmembrane</keyword>
<proteinExistence type="predicted"/>
<evidence type="ECO:0000256" key="3">
    <source>
        <dbReference type="ARBA" id="ARBA00022692"/>
    </source>
</evidence>
<dbReference type="InterPro" id="IPR012902">
    <property type="entry name" value="N_methyl_site"/>
</dbReference>
<dbReference type="Gene3D" id="3.30.700.10">
    <property type="entry name" value="Glycoprotein, Type 4 Pilin"/>
    <property type="match status" value="1"/>
</dbReference>
<accession>A0A1G1KVB3</accession>
<evidence type="ECO:0000256" key="6">
    <source>
        <dbReference type="SAM" id="Phobius"/>
    </source>
</evidence>
<evidence type="ECO:0000256" key="2">
    <source>
        <dbReference type="ARBA" id="ARBA00022481"/>
    </source>
</evidence>
<evidence type="ECO:0000313" key="8">
    <source>
        <dbReference type="Proteomes" id="UP000178187"/>
    </source>
</evidence>